<dbReference type="PROSITE" id="PS50885">
    <property type="entry name" value="HAMP"/>
    <property type="match status" value="1"/>
</dbReference>
<dbReference type="PANTHER" id="PTHR45528:SF1">
    <property type="entry name" value="SENSOR HISTIDINE KINASE CPXA"/>
    <property type="match status" value="1"/>
</dbReference>
<dbReference type="InterPro" id="IPR003660">
    <property type="entry name" value="HAMP_dom"/>
</dbReference>
<organism evidence="19 20">
    <name type="scientific">Clostridium tetani</name>
    <dbReference type="NCBI Taxonomy" id="1513"/>
    <lineage>
        <taxon>Bacteria</taxon>
        <taxon>Bacillati</taxon>
        <taxon>Bacillota</taxon>
        <taxon>Clostridia</taxon>
        <taxon>Eubacteriales</taxon>
        <taxon>Clostridiaceae</taxon>
        <taxon>Clostridium</taxon>
    </lineage>
</organism>
<dbReference type="SMART" id="SM00387">
    <property type="entry name" value="HATPase_c"/>
    <property type="match status" value="1"/>
</dbReference>
<dbReference type="CDD" id="cd00075">
    <property type="entry name" value="HATPase"/>
    <property type="match status" value="1"/>
</dbReference>
<dbReference type="Pfam" id="PF00512">
    <property type="entry name" value="HisKA"/>
    <property type="match status" value="1"/>
</dbReference>
<evidence type="ECO:0000256" key="13">
    <source>
        <dbReference type="ARBA" id="ARBA00023136"/>
    </source>
</evidence>
<keyword evidence="12" id="KW-0902">Two-component regulatory system</keyword>
<accession>A0A4Q0VGZ2</accession>
<keyword evidence="9 19" id="KW-0418">Kinase</keyword>
<dbReference type="InterPro" id="IPR036890">
    <property type="entry name" value="HATPase_C_sf"/>
</dbReference>
<keyword evidence="6" id="KW-0808">Transferase</keyword>
<gene>
    <name evidence="19" type="ORF">DP130_00380</name>
    <name evidence="18" type="ORF">K234311028_06920</name>
</gene>
<evidence type="ECO:0000313" key="21">
    <source>
        <dbReference type="Proteomes" id="UP001321763"/>
    </source>
</evidence>
<dbReference type="GO" id="GO:0005886">
    <property type="term" value="C:plasma membrane"/>
    <property type="evidence" value="ECO:0007669"/>
    <property type="project" value="UniProtKB-SubCell"/>
</dbReference>
<evidence type="ECO:0000256" key="6">
    <source>
        <dbReference type="ARBA" id="ARBA00022679"/>
    </source>
</evidence>
<keyword evidence="14" id="KW-0175">Coiled coil</keyword>
<dbReference type="GO" id="GO:0005524">
    <property type="term" value="F:ATP binding"/>
    <property type="evidence" value="ECO:0007669"/>
    <property type="project" value="UniProtKB-KW"/>
</dbReference>
<evidence type="ECO:0000256" key="3">
    <source>
        <dbReference type="ARBA" id="ARBA00012438"/>
    </source>
</evidence>
<feature type="domain" description="Histidine kinase" evidence="16">
    <location>
        <begin position="242"/>
        <end position="457"/>
    </location>
</feature>
<keyword evidence="4" id="KW-1003">Cell membrane</keyword>
<evidence type="ECO:0000256" key="8">
    <source>
        <dbReference type="ARBA" id="ARBA00022741"/>
    </source>
</evidence>
<name>A0A4Q0VGZ2_CLOTA</name>
<feature type="transmembrane region" description="Helical" evidence="15">
    <location>
        <begin position="7"/>
        <end position="29"/>
    </location>
</feature>
<sequence length="457" mass="52604">MHSIRKKILISILICSIFGLIISFALINLNVNKSFNNYMEDMQNKRDKRIIEYFSQVYKRDGNWTEESGEELIHEAYMNNYCLSLMNTNKKIVWMMNPDRIKQKGHMMNMMQNKNKGIYTSKTYKIKTGEKIVGYVAIGQYSSILLSEEDERFINSLNNSILISILFTIVITIIISLYISKQISNPIKKVSDISVALSKGHYGIGVESKSNILEIKNLQDSINELKEKLEKQDSLRKRLVSDISHEIRTPLNILQNNLEAMIDGIFPIDEESLIGLNEEVIRFGKLLDNLNILKEIEGEDINLSMDKVSLKDILEGVIKEFSIIAKDKDISFEKDINEDKNYYICGDENALKQVFINIISNSIKFTENGGDIKVVLKEFRNNIETIIEDNGQGIKKEDLPFIFERLYRGDKSRHEIDGSGIGLTIVKRILNIHSAYIDLESELDKGTTVRIKFKKYK</sequence>
<dbReference type="EMBL" id="QMAP01000001">
    <property type="protein sequence ID" value="RXI50462.1"/>
    <property type="molecule type" value="Genomic_DNA"/>
</dbReference>
<evidence type="ECO:0000256" key="12">
    <source>
        <dbReference type="ARBA" id="ARBA00023012"/>
    </source>
</evidence>
<dbReference type="SMART" id="SM00388">
    <property type="entry name" value="HisKA"/>
    <property type="match status" value="1"/>
</dbReference>
<evidence type="ECO:0000256" key="5">
    <source>
        <dbReference type="ARBA" id="ARBA00022553"/>
    </source>
</evidence>
<evidence type="ECO:0000256" key="15">
    <source>
        <dbReference type="SAM" id="Phobius"/>
    </source>
</evidence>
<dbReference type="InterPro" id="IPR036097">
    <property type="entry name" value="HisK_dim/P_sf"/>
</dbReference>
<dbReference type="GO" id="GO:0000155">
    <property type="term" value="F:phosphorelay sensor kinase activity"/>
    <property type="evidence" value="ECO:0007669"/>
    <property type="project" value="InterPro"/>
</dbReference>
<feature type="domain" description="HAMP" evidence="17">
    <location>
        <begin position="181"/>
        <end position="234"/>
    </location>
</feature>
<keyword evidence="8" id="KW-0547">Nucleotide-binding</keyword>
<evidence type="ECO:0000256" key="11">
    <source>
        <dbReference type="ARBA" id="ARBA00022989"/>
    </source>
</evidence>
<dbReference type="CDD" id="cd00082">
    <property type="entry name" value="HisKA"/>
    <property type="match status" value="1"/>
</dbReference>
<dbReference type="PRINTS" id="PR00344">
    <property type="entry name" value="BCTRLSENSOR"/>
</dbReference>
<dbReference type="AlphaFoldDB" id="A0A4Q0VGZ2"/>
<dbReference type="PANTHER" id="PTHR45528">
    <property type="entry name" value="SENSOR HISTIDINE KINASE CPXA"/>
    <property type="match status" value="1"/>
</dbReference>
<keyword evidence="5" id="KW-0597">Phosphoprotein</keyword>
<evidence type="ECO:0000256" key="2">
    <source>
        <dbReference type="ARBA" id="ARBA00004651"/>
    </source>
</evidence>
<dbReference type="RefSeq" id="WP_129029569.1">
    <property type="nucleotide sequence ID" value="NZ_AP026806.1"/>
</dbReference>
<comment type="catalytic activity">
    <reaction evidence="1">
        <text>ATP + protein L-histidine = ADP + protein N-phospho-L-histidine.</text>
        <dbReference type="EC" id="2.7.13.3"/>
    </reaction>
</comment>
<evidence type="ECO:0000313" key="18">
    <source>
        <dbReference type="EMBL" id="BDR80446.1"/>
    </source>
</evidence>
<dbReference type="Proteomes" id="UP001321763">
    <property type="component" value="Chromosome"/>
</dbReference>
<dbReference type="Gene3D" id="1.10.287.130">
    <property type="match status" value="1"/>
</dbReference>
<dbReference type="Gene3D" id="6.10.340.10">
    <property type="match status" value="1"/>
</dbReference>
<evidence type="ECO:0000313" key="20">
    <source>
        <dbReference type="Proteomes" id="UP000290921"/>
    </source>
</evidence>
<dbReference type="SUPFAM" id="SSF55874">
    <property type="entry name" value="ATPase domain of HSP90 chaperone/DNA topoisomerase II/histidine kinase"/>
    <property type="match status" value="1"/>
</dbReference>
<dbReference type="EC" id="2.7.13.3" evidence="3"/>
<dbReference type="EMBL" id="AP026818">
    <property type="protein sequence ID" value="BDR80446.1"/>
    <property type="molecule type" value="Genomic_DNA"/>
</dbReference>
<evidence type="ECO:0000256" key="4">
    <source>
        <dbReference type="ARBA" id="ARBA00022475"/>
    </source>
</evidence>
<dbReference type="InterPro" id="IPR003661">
    <property type="entry name" value="HisK_dim/P_dom"/>
</dbReference>
<feature type="coiled-coil region" evidence="14">
    <location>
        <begin position="208"/>
        <end position="242"/>
    </location>
</feature>
<evidence type="ECO:0000256" key="9">
    <source>
        <dbReference type="ARBA" id="ARBA00022777"/>
    </source>
</evidence>
<dbReference type="Proteomes" id="UP000290921">
    <property type="component" value="Unassembled WGS sequence"/>
</dbReference>
<evidence type="ECO:0000256" key="10">
    <source>
        <dbReference type="ARBA" id="ARBA00022840"/>
    </source>
</evidence>
<evidence type="ECO:0000259" key="16">
    <source>
        <dbReference type="PROSITE" id="PS50109"/>
    </source>
</evidence>
<evidence type="ECO:0000256" key="1">
    <source>
        <dbReference type="ARBA" id="ARBA00000085"/>
    </source>
</evidence>
<evidence type="ECO:0000313" key="19">
    <source>
        <dbReference type="EMBL" id="RXI50462.1"/>
    </source>
</evidence>
<dbReference type="InterPro" id="IPR004358">
    <property type="entry name" value="Sig_transdc_His_kin-like_C"/>
</dbReference>
<keyword evidence="11 15" id="KW-1133">Transmembrane helix</keyword>
<reference evidence="19 20" key="1">
    <citation type="submission" date="2018-06" db="EMBL/GenBank/DDBJ databases">
        <title>Genome conservation of Clostridium tetani.</title>
        <authorList>
            <person name="Bruggemann H."/>
            <person name="Popoff M.R."/>
        </authorList>
    </citation>
    <scope>NUCLEOTIDE SEQUENCE [LARGE SCALE GENOMIC DNA]</scope>
    <source>
        <strain evidence="19 20">2017.061</strain>
    </source>
</reference>
<keyword evidence="7 15" id="KW-0812">Transmembrane</keyword>
<protein>
    <recommendedName>
        <fullName evidence="3">histidine kinase</fullName>
        <ecNumber evidence="3">2.7.13.3</ecNumber>
    </recommendedName>
</protein>
<reference evidence="18 21" key="2">
    <citation type="submission" date="2022-09" db="EMBL/GenBank/DDBJ databases">
        <title>complete genome sequences of Clostridium tetani str. KHSU-234311-028 isolated from soil.</title>
        <authorList>
            <person name="Sekizuka T."/>
            <person name="Shitada C."/>
            <person name="Takahashi M."/>
            <person name="Kuroda M."/>
        </authorList>
    </citation>
    <scope>NUCLEOTIDE SEQUENCE [LARGE SCALE GENOMIC DNA]</scope>
    <source>
        <strain evidence="18 21">KHSU-234311-028</strain>
    </source>
</reference>
<dbReference type="SUPFAM" id="SSF47384">
    <property type="entry name" value="Homodimeric domain of signal transducing histidine kinase"/>
    <property type="match status" value="1"/>
</dbReference>
<dbReference type="Gene3D" id="3.30.565.10">
    <property type="entry name" value="Histidine kinase-like ATPase, C-terminal domain"/>
    <property type="match status" value="1"/>
</dbReference>
<evidence type="ECO:0000256" key="14">
    <source>
        <dbReference type="SAM" id="Coils"/>
    </source>
</evidence>
<comment type="subcellular location">
    <subcellularLocation>
        <location evidence="2">Cell membrane</location>
        <topology evidence="2">Multi-pass membrane protein</topology>
    </subcellularLocation>
</comment>
<keyword evidence="13 15" id="KW-0472">Membrane</keyword>
<proteinExistence type="predicted"/>
<evidence type="ECO:0000256" key="7">
    <source>
        <dbReference type="ARBA" id="ARBA00022692"/>
    </source>
</evidence>
<dbReference type="InterPro" id="IPR003594">
    <property type="entry name" value="HATPase_dom"/>
</dbReference>
<evidence type="ECO:0000259" key="17">
    <source>
        <dbReference type="PROSITE" id="PS50885"/>
    </source>
</evidence>
<dbReference type="InterPro" id="IPR050398">
    <property type="entry name" value="HssS/ArlS-like"/>
</dbReference>
<dbReference type="PROSITE" id="PS50109">
    <property type="entry name" value="HIS_KIN"/>
    <property type="match status" value="1"/>
</dbReference>
<keyword evidence="10" id="KW-0067">ATP-binding</keyword>
<dbReference type="Pfam" id="PF02518">
    <property type="entry name" value="HATPase_c"/>
    <property type="match status" value="1"/>
</dbReference>
<feature type="transmembrane region" description="Helical" evidence="15">
    <location>
        <begin position="161"/>
        <end position="179"/>
    </location>
</feature>
<dbReference type="FunFam" id="3.30.565.10:FF:000006">
    <property type="entry name" value="Sensor histidine kinase WalK"/>
    <property type="match status" value="1"/>
</dbReference>
<dbReference type="InterPro" id="IPR005467">
    <property type="entry name" value="His_kinase_dom"/>
</dbReference>